<dbReference type="Pfam" id="PF07610">
    <property type="entry name" value="DUF1573"/>
    <property type="match status" value="1"/>
</dbReference>
<reference evidence="2 3" key="1">
    <citation type="submission" date="2018-01" db="EMBL/GenBank/DDBJ databases">
        <title>A novel member of the phylum Bacteroidetes isolated from glacier ice.</title>
        <authorList>
            <person name="Liu Q."/>
            <person name="Xin Y.-H."/>
        </authorList>
    </citation>
    <scope>NUCLEOTIDE SEQUENCE [LARGE SCALE GENOMIC DNA]</scope>
    <source>
        <strain evidence="2 3">RB1R16</strain>
    </source>
</reference>
<evidence type="ECO:0000313" key="2">
    <source>
        <dbReference type="EMBL" id="PQJ09054.1"/>
    </source>
</evidence>
<dbReference type="OrthoDB" id="826619at2"/>
<sequence>MNMKRYLLIALLGIGAASCNSNTPEAPKGQLPTSLVNNPHTANGIDTVSAARKPTMDFKDTVHEFGTIHQGESVTHEFTFTNNGKTPLLITNASGSCGCTVPVYPHDPVAPGKTEVIKVTFNSAGKGGHQEKSVTITTNTVRSIHMLYIKGEVEVPKNK</sequence>
<name>A0A2S7SQM5_9BACT</name>
<keyword evidence="1" id="KW-0732">Signal</keyword>
<organism evidence="2 3">
    <name type="scientific">Flavipsychrobacter stenotrophus</name>
    <dbReference type="NCBI Taxonomy" id="2077091"/>
    <lineage>
        <taxon>Bacteria</taxon>
        <taxon>Pseudomonadati</taxon>
        <taxon>Bacteroidota</taxon>
        <taxon>Chitinophagia</taxon>
        <taxon>Chitinophagales</taxon>
        <taxon>Chitinophagaceae</taxon>
        <taxon>Flavipsychrobacter</taxon>
    </lineage>
</organism>
<evidence type="ECO:0000313" key="3">
    <source>
        <dbReference type="Proteomes" id="UP000239872"/>
    </source>
</evidence>
<feature type="signal peptide" evidence="1">
    <location>
        <begin position="1"/>
        <end position="21"/>
    </location>
</feature>
<accession>A0A2S7SQM5</accession>
<dbReference type="PROSITE" id="PS51257">
    <property type="entry name" value="PROKAR_LIPOPROTEIN"/>
    <property type="match status" value="1"/>
</dbReference>
<dbReference type="PANTHER" id="PTHR37833:SF1">
    <property type="entry name" value="SIGNAL PEPTIDE PROTEIN"/>
    <property type="match status" value="1"/>
</dbReference>
<dbReference type="PANTHER" id="PTHR37833">
    <property type="entry name" value="LIPOPROTEIN-RELATED"/>
    <property type="match status" value="1"/>
</dbReference>
<dbReference type="Proteomes" id="UP000239872">
    <property type="component" value="Unassembled WGS sequence"/>
</dbReference>
<dbReference type="InterPro" id="IPR013783">
    <property type="entry name" value="Ig-like_fold"/>
</dbReference>
<dbReference type="Gene3D" id="2.60.40.10">
    <property type="entry name" value="Immunoglobulins"/>
    <property type="match status" value="1"/>
</dbReference>
<dbReference type="EMBL" id="PPSL01000008">
    <property type="protein sequence ID" value="PQJ09054.1"/>
    <property type="molecule type" value="Genomic_DNA"/>
</dbReference>
<evidence type="ECO:0000256" key="1">
    <source>
        <dbReference type="SAM" id="SignalP"/>
    </source>
</evidence>
<dbReference type="InterPro" id="IPR011467">
    <property type="entry name" value="DUF1573"/>
</dbReference>
<keyword evidence="3" id="KW-1185">Reference proteome</keyword>
<protein>
    <submittedName>
        <fullName evidence="2">DUF1573 domain-containing protein</fullName>
    </submittedName>
</protein>
<comment type="caution">
    <text evidence="2">The sequence shown here is derived from an EMBL/GenBank/DDBJ whole genome shotgun (WGS) entry which is preliminary data.</text>
</comment>
<proteinExistence type="predicted"/>
<dbReference type="AlphaFoldDB" id="A0A2S7SQM5"/>
<feature type="chain" id="PRO_5015621326" evidence="1">
    <location>
        <begin position="22"/>
        <end position="159"/>
    </location>
</feature>
<gene>
    <name evidence="2" type="ORF">CJD36_020985</name>
</gene>